<dbReference type="InterPro" id="IPR004501">
    <property type="entry name" value="PTS_EIIC_3"/>
</dbReference>
<feature type="transmembrane region" description="Helical" evidence="9">
    <location>
        <begin position="68"/>
        <end position="89"/>
    </location>
</feature>
<keyword evidence="7 8" id="KW-0472">Membrane</keyword>
<dbReference type="PANTHER" id="PTHR33989">
    <property type="match status" value="1"/>
</dbReference>
<keyword evidence="2 8" id="KW-0813">Transport</keyword>
<comment type="function">
    <text evidence="8">The phosphoenolpyruvate-dependent sugar phosphotransferase system (PTS), a major carbohydrate active -transport system, catalyzes the phosphorylation of incoming sugar substrates concomitant with their translocation across the cell membrane.</text>
</comment>
<evidence type="ECO:0000256" key="4">
    <source>
        <dbReference type="ARBA" id="ARBA00022597"/>
    </source>
</evidence>
<feature type="transmembrane region" description="Helical" evidence="9">
    <location>
        <begin position="280"/>
        <end position="302"/>
    </location>
</feature>
<feature type="transmembrane region" description="Helical" evidence="9">
    <location>
        <begin position="176"/>
        <end position="196"/>
    </location>
</feature>
<dbReference type="GO" id="GO:1901264">
    <property type="term" value="P:carbohydrate derivative transport"/>
    <property type="evidence" value="ECO:0007669"/>
    <property type="project" value="TreeGrafter"/>
</dbReference>
<keyword evidence="4 8" id="KW-0762">Sugar transport</keyword>
<reference evidence="11 12" key="1">
    <citation type="submission" date="2020-08" db="EMBL/GenBank/DDBJ databases">
        <authorList>
            <person name="Liu C."/>
            <person name="Sun Q."/>
        </authorList>
    </citation>
    <scope>NUCLEOTIDE SEQUENCE [LARGE SCALE GENOMIC DNA]</scope>
    <source>
        <strain evidence="11 12">NSJ-61</strain>
    </source>
</reference>
<feature type="transmembrane region" description="Helical" evidence="9">
    <location>
        <begin position="27"/>
        <end position="48"/>
    </location>
</feature>
<dbReference type="KEGG" id="ehn:H9Q80_07930"/>
<evidence type="ECO:0000313" key="12">
    <source>
        <dbReference type="Proteomes" id="UP000515856"/>
    </source>
</evidence>
<dbReference type="GO" id="GO:0009401">
    <property type="term" value="P:phosphoenolpyruvate-dependent sugar phosphotransferase system"/>
    <property type="evidence" value="ECO:0007669"/>
    <property type="project" value="InterPro"/>
</dbReference>
<feature type="transmembrane region" description="Helical" evidence="9">
    <location>
        <begin position="339"/>
        <end position="361"/>
    </location>
</feature>
<dbReference type="PANTHER" id="PTHR33989:SF4">
    <property type="entry name" value="PTS SYSTEM N,N'-DIACETYLCHITOBIOSE-SPECIFIC EIIC COMPONENT"/>
    <property type="match status" value="1"/>
</dbReference>
<keyword evidence="3 8" id="KW-1003">Cell membrane</keyword>
<evidence type="ECO:0000256" key="6">
    <source>
        <dbReference type="ARBA" id="ARBA00022989"/>
    </source>
</evidence>
<dbReference type="GO" id="GO:0008982">
    <property type="term" value="F:protein-N(PI)-phosphohistidine-sugar phosphotransferase activity"/>
    <property type="evidence" value="ECO:0007669"/>
    <property type="project" value="UniProtKB-UniRule"/>
</dbReference>
<feature type="transmembrane region" description="Helical" evidence="9">
    <location>
        <begin position="244"/>
        <end position="260"/>
    </location>
</feature>
<evidence type="ECO:0000256" key="9">
    <source>
        <dbReference type="SAM" id="Phobius"/>
    </source>
</evidence>
<protein>
    <recommendedName>
        <fullName evidence="8">Permease IIC component</fullName>
    </recommendedName>
</protein>
<name>A0A7G9GSS5_9FIRM</name>
<dbReference type="RefSeq" id="WP_187426293.1">
    <property type="nucleotide sequence ID" value="NZ_CP060636.1"/>
</dbReference>
<evidence type="ECO:0000259" key="10">
    <source>
        <dbReference type="PROSITE" id="PS51105"/>
    </source>
</evidence>
<proteinExistence type="predicted"/>
<dbReference type="NCBIfam" id="TIGR00410">
    <property type="entry name" value="lacE"/>
    <property type="match status" value="1"/>
</dbReference>
<feature type="domain" description="PTS EIIC type-3" evidence="10">
    <location>
        <begin position="8"/>
        <end position="408"/>
    </location>
</feature>
<evidence type="ECO:0000256" key="8">
    <source>
        <dbReference type="PIRNR" id="PIRNR006351"/>
    </source>
</evidence>
<keyword evidence="6 9" id="KW-1133">Transmembrane helix</keyword>
<dbReference type="AlphaFoldDB" id="A0A7G9GSS5"/>
<sequence>MEKVQAWLEKTLIPISTKLSSSKFMQALSGGMMSVLPIMMIGAIFSILTNLPIDAYKTFIADIGLAKFFALGTTMTTDLISIYMTYFIAKSFSSRIHKDQSSTIGMLAVACFFILLPFGVNEAGTKFFEFTYLGSMGMFVGIVTGYFTSLIYGWVLDKDITIKLPDGVPMNVANSFTGIIPALVVAVIFLLVNFLLTLTPYGNIFSCLYSLLQAPLQSLAGNMFSMIIIVILCQILWFFGIHGSMTVLGVIFPLWIAMYAENSASVAAGGPVLNPINVTFFDFTTIGGCGCTLGLSILLCLFSKSKQNKTYGKLFLPCGLFNINEPMVFSMPLMLNPLFIIPFILAPVLAVVIAYFAIVVLQIVPAPLGIMNLSYVPALFRGFINCGFQGVILELVIVIISMVIYYPFFRIADKQALANENKEA</sequence>
<gene>
    <name evidence="11" type="ORF">H9Q80_07930</name>
</gene>
<evidence type="ECO:0000256" key="3">
    <source>
        <dbReference type="ARBA" id="ARBA00022475"/>
    </source>
</evidence>
<evidence type="ECO:0000256" key="2">
    <source>
        <dbReference type="ARBA" id="ARBA00022448"/>
    </source>
</evidence>
<dbReference type="PIRSF" id="PIRSF006351">
    <property type="entry name" value="PTS_EIIC-Cellobiose"/>
    <property type="match status" value="1"/>
</dbReference>
<feature type="transmembrane region" description="Helical" evidence="9">
    <location>
        <begin position="101"/>
        <end position="120"/>
    </location>
</feature>
<organism evidence="11 12">
    <name type="scientific">[Eubacterium] hominis</name>
    <dbReference type="NCBI Taxonomy" id="2764325"/>
    <lineage>
        <taxon>Bacteria</taxon>
        <taxon>Bacillati</taxon>
        <taxon>Bacillota</taxon>
        <taxon>Erysipelotrichia</taxon>
        <taxon>Erysipelotrichales</taxon>
        <taxon>Erysipelotrichaceae</taxon>
        <taxon>Amedibacillus</taxon>
    </lineage>
</organism>
<dbReference type="EMBL" id="CP060636">
    <property type="protein sequence ID" value="QNM13857.1"/>
    <property type="molecule type" value="Genomic_DNA"/>
</dbReference>
<dbReference type="PROSITE" id="PS51105">
    <property type="entry name" value="PTS_EIIC_TYPE_3"/>
    <property type="match status" value="1"/>
</dbReference>
<feature type="transmembrane region" description="Helical" evidence="9">
    <location>
        <begin position="382"/>
        <end position="408"/>
    </location>
</feature>
<dbReference type="Proteomes" id="UP000515856">
    <property type="component" value="Chromosome"/>
</dbReference>
<evidence type="ECO:0000313" key="11">
    <source>
        <dbReference type="EMBL" id="QNM13857.1"/>
    </source>
</evidence>
<evidence type="ECO:0000256" key="7">
    <source>
        <dbReference type="ARBA" id="ARBA00023136"/>
    </source>
</evidence>
<dbReference type="Pfam" id="PF02378">
    <property type="entry name" value="PTS_EIIC"/>
    <property type="match status" value="1"/>
</dbReference>
<feature type="transmembrane region" description="Helical" evidence="9">
    <location>
        <begin position="132"/>
        <end position="155"/>
    </location>
</feature>
<evidence type="ECO:0000256" key="1">
    <source>
        <dbReference type="ARBA" id="ARBA00004651"/>
    </source>
</evidence>
<keyword evidence="12" id="KW-1185">Reference proteome</keyword>
<dbReference type="InterPro" id="IPR004796">
    <property type="entry name" value="PTS_IIC_cello"/>
</dbReference>
<accession>A0A7G9GSS5</accession>
<dbReference type="InterPro" id="IPR051088">
    <property type="entry name" value="PTS_Sugar-EIIC/EIIB"/>
</dbReference>
<comment type="subcellular location">
    <subcellularLocation>
        <location evidence="1">Cell membrane</location>
        <topology evidence="1">Multi-pass membrane protein</topology>
    </subcellularLocation>
</comment>
<dbReference type="GO" id="GO:0005886">
    <property type="term" value="C:plasma membrane"/>
    <property type="evidence" value="ECO:0007669"/>
    <property type="project" value="UniProtKB-SubCell"/>
</dbReference>
<evidence type="ECO:0000256" key="5">
    <source>
        <dbReference type="ARBA" id="ARBA00022692"/>
    </source>
</evidence>
<dbReference type="InterPro" id="IPR003352">
    <property type="entry name" value="PTS_EIIC"/>
</dbReference>
<keyword evidence="5 9" id="KW-0812">Transmembrane</keyword>
<feature type="transmembrane region" description="Helical" evidence="9">
    <location>
        <begin position="216"/>
        <end position="237"/>
    </location>
</feature>